<dbReference type="SUPFAM" id="SSF50998">
    <property type="entry name" value="Quinoprotein alcohol dehydrogenase-like"/>
    <property type="match status" value="1"/>
</dbReference>
<comment type="caution">
    <text evidence="1">The sequence shown here is derived from an EMBL/GenBank/DDBJ whole genome shotgun (WGS) entry which is preliminary data.</text>
</comment>
<dbReference type="PANTHER" id="PTHR34512">
    <property type="entry name" value="CELL SURFACE PROTEIN"/>
    <property type="match status" value="1"/>
</dbReference>
<dbReference type="PROSITE" id="PS51257">
    <property type="entry name" value="PROKAR_LIPOPROTEIN"/>
    <property type="match status" value="1"/>
</dbReference>
<dbReference type="SUPFAM" id="SSF63825">
    <property type="entry name" value="YWTD domain"/>
    <property type="match status" value="1"/>
</dbReference>
<proteinExistence type="predicted"/>
<dbReference type="PANTHER" id="PTHR34512:SF30">
    <property type="entry name" value="OUTER MEMBRANE PROTEIN ASSEMBLY FACTOR BAMB"/>
    <property type="match status" value="1"/>
</dbReference>
<evidence type="ECO:0008006" key="3">
    <source>
        <dbReference type="Google" id="ProtNLM"/>
    </source>
</evidence>
<dbReference type="RefSeq" id="WP_016522312.1">
    <property type="nucleotide sequence ID" value="NZ_KE332517.1"/>
</dbReference>
<dbReference type="EMBL" id="ATFE01000003">
    <property type="protein sequence ID" value="EPF29613.1"/>
    <property type="molecule type" value="Genomic_DNA"/>
</dbReference>
<name>A0AA87NU98_TREMD</name>
<evidence type="ECO:0000313" key="2">
    <source>
        <dbReference type="Proteomes" id="UP000014634"/>
    </source>
</evidence>
<organism evidence="1 2">
    <name type="scientific">Treponema medium ATCC 700293</name>
    <dbReference type="NCBI Taxonomy" id="1125700"/>
    <lineage>
        <taxon>Bacteria</taxon>
        <taxon>Pseudomonadati</taxon>
        <taxon>Spirochaetota</taxon>
        <taxon>Spirochaetia</taxon>
        <taxon>Spirochaetales</taxon>
        <taxon>Treponemataceae</taxon>
        <taxon>Treponema</taxon>
    </lineage>
</organism>
<dbReference type="AlphaFoldDB" id="A0AA87NU98"/>
<dbReference type="Gene3D" id="2.130.10.10">
    <property type="entry name" value="YVTN repeat-like/Quinoprotein amine dehydrogenase"/>
    <property type="match status" value="1"/>
</dbReference>
<dbReference type="InterPro" id="IPR015943">
    <property type="entry name" value="WD40/YVTN_repeat-like_dom_sf"/>
</dbReference>
<reference evidence="1 2" key="1">
    <citation type="submission" date="2013-04" db="EMBL/GenBank/DDBJ databases">
        <title>The Genome Sequence of Treponema medium ATCC 700293.</title>
        <authorList>
            <consortium name="The Broad Institute Genomics Platform"/>
            <person name="Earl A."/>
            <person name="Ward D."/>
            <person name="Feldgarden M."/>
            <person name="Gevers D."/>
            <person name="Leonetti C."/>
            <person name="Blanton J.M."/>
            <person name="Dewhirst F.E."/>
            <person name="Izard J."/>
            <person name="Walker B."/>
            <person name="Young S."/>
            <person name="Zeng Q."/>
            <person name="Gargeya S."/>
            <person name="Fitzgerald M."/>
            <person name="Haas B."/>
            <person name="Abouelleil A."/>
            <person name="Allen A.W."/>
            <person name="Alvarado L."/>
            <person name="Arachchi H.M."/>
            <person name="Berlin A.M."/>
            <person name="Chapman S.B."/>
            <person name="Gainer-Dewar J."/>
            <person name="Goldberg J."/>
            <person name="Griggs A."/>
            <person name="Gujja S."/>
            <person name="Hansen M."/>
            <person name="Howarth C."/>
            <person name="Imamovic A."/>
            <person name="Ireland A."/>
            <person name="Larimer J."/>
            <person name="McCowan C."/>
            <person name="Murphy C."/>
            <person name="Pearson M."/>
            <person name="Poon T.W."/>
            <person name="Priest M."/>
            <person name="Roberts A."/>
            <person name="Saif S."/>
            <person name="Shea T."/>
            <person name="Sisk P."/>
            <person name="Sykes S."/>
            <person name="Wortman J."/>
            <person name="Nusbaum C."/>
            <person name="Birren B."/>
        </authorList>
    </citation>
    <scope>NUCLEOTIDE SEQUENCE [LARGE SCALE GENOMIC DNA]</scope>
    <source>
        <strain evidence="1 2">ATCC 700293</strain>
    </source>
</reference>
<sequence length="435" mass="49695">MKRKTFLFGKRSTGISIFSATTIILLILSSSCDLLFMGVEKKYPRYTPSYAWKLCLEKVWDTSNPYTEGRYLYLLEREDMETMYLVKRDMETGIDEWTGNKIYIGDGKNSSNIVKIGDTLYIMRFESGLLYCYSDTDGKLSALVQIGSTKEEISRNRSLSNTIMTDGRALYWGTNDLLKLDVMAIDYTQGHAIQIRPPSPMHLNAHWNGGELVSDQLIEDNILYLLTCNREYPNGYGVVVAIDLQTETIKWEKQLDNIEGYSDSKLCIRDDVLYVLTNSFIRIDKRDGSILNRYDGEIAPPSIGNLAESTVSLHKVRYDNERLYYITVRFTRGHKGWHSDYSLMCIDAVTLKFLWSVPLEYGSYHTPLTVVNGKIYIITYGAGLLVFDAKTGKLLGVDKTISGFANGIHVLYKNHYIFFNRNLDDKYATISAIRV</sequence>
<accession>A0AA87NU98</accession>
<dbReference type="InterPro" id="IPR011047">
    <property type="entry name" value="Quinoprotein_ADH-like_sf"/>
</dbReference>
<protein>
    <recommendedName>
        <fullName evidence="3">PQQ-binding-like beta-propeller repeat protein</fullName>
    </recommendedName>
</protein>
<gene>
    <name evidence="1" type="ORF">HMPREF9195_00316</name>
</gene>
<dbReference type="Proteomes" id="UP000014634">
    <property type="component" value="Unassembled WGS sequence"/>
</dbReference>
<evidence type="ECO:0000313" key="1">
    <source>
        <dbReference type="EMBL" id="EPF29613.1"/>
    </source>
</evidence>